<dbReference type="GO" id="GO:0031533">
    <property type="term" value="C:mRNA capping enzyme complex"/>
    <property type="evidence" value="ECO:0007669"/>
    <property type="project" value="UniProtKB-UniRule"/>
</dbReference>
<feature type="region of interest" description="Disordered" evidence="9">
    <location>
        <begin position="1"/>
        <end position="234"/>
    </location>
</feature>
<comment type="cofactor">
    <cofactor evidence="1 8">
        <name>Mg(2+)</name>
        <dbReference type="ChEBI" id="CHEBI:18420"/>
    </cofactor>
</comment>
<dbReference type="EC" id="3.6.1.74" evidence="8"/>
<keyword evidence="12" id="KW-1185">Reference proteome</keyword>
<evidence type="ECO:0000256" key="5">
    <source>
        <dbReference type="ARBA" id="ARBA00022801"/>
    </source>
</evidence>
<comment type="function">
    <text evidence="8">First step of mRNA capping. Converts the 5'-triphosphate end of a nascent mRNA chain into a diphosphate end.</text>
</comment>
<organism evidence="11 12">
    <name type="scientific">Microbotryum saponariae</name>
    <dbReference type="NCBI Taxonomy" id="289078"/>
    <lineage>
        <taxon>Eukaryota</taxon>
        <taxon>Fungi</taxon>
        <taxon>Dikarya</taxon>
        <taxon>Basidiomycota</taxon>
        <taxon>Pucciniomycotina</taxon>
        <taxon>Microbotryomycetes</taxon>
        <taxon>Microbotryales</taxon>
        <taxon>Microbotryaceae</taxon>
        <taxon>Microbotryum</taxon>
    </lineage>
</organism>
<feature type="compositionally biased region" description="Basic and acidic residues" evidence="9">
    <location>
        <begin position="18"/>
        <end position="30"/>
    </location>
</feature>
<keyword evidence="8" id="KW-0506">mRNA capping</keyword>
<evidence type="ECO:0000256" key="6">
    <source>
        <dbReference type="ARBA" id="ARBA00023242"/>
    </source>
</evidence>
<dbReference type="CDD" id="cd07470">
    <property type="entry name" value="CYTH-like_mRNA_RTPase"/>
    <property type="match status" value="1"/>
</dbReference>
<dbReference type="Gene3D" id="3.20.100.10">
    <property type="entry name" value="mRNA triphosphatase Cet1-like"/>
    <property type="match status" value="1"/>
</dbReference>
<evidence type="ECO:0000256" key="4">
    <source>
        <dbReference type="ARBA" id="ARBA00022664"/>
    </source>
</evidence>
<dbReference type="PANTHER" id="PTHR28118:SF1">
    <property type="entry name" value="POLYNUCLEOTIDE 5'-TRIPHOSPHATASE CTL1-RELATED"/>
    <property type="match status" value="1"/>
</dbReference>
<dbReference type="Pfam" id="PF02940">
    <property type="entry name" value="mRNA_triPase"/>
    <property type="match status" value="1"/>
</dbReference>
<evidence type="ECO:0000313" key="12">
    <source>
        <dbReference type="Proteomes" id="UP000249723"/>
    </source>
</evidence>
<dbReference type="InterPro" id="IPR033469">
    <property type="entry name" value="CYTH-like_dom_sf"/>
</dbReference>
<protein>
    <recommendedName>
        <fullName evidence="8">mRNA-capping enzyme subunit beta</fullName>
        <ecNumber evidence="8">3.6.1.74</ecNumber>
    </recommendedName>
    <alternativeName>
        <fullName evidence="8">mRNA 5'-phosphatase</fullName>
    </alternativeName>
    <alternativeName>
        <fullName evidence="8">mRNA 5'-triphosphate monophosphatase</fullName>
    </alternativeName>
</protein>
<evidence type="ECO:0000256" key="1">
    <source>
        <dbReference type="ARBA" id="ARBA00001946"/>
    </source>
</evidence>
<evidence type="ECO:0000256" key="7">
    <source>
        <dbReference type="ARBA" id="ARBA00047740"/>
    </source>
</evidence>
<keyword evidence="6 8" id="KW-0539">Nucleus</keyword>
<proteinExistence type="inferred from homology"/>
<evidence type="ECO:0000256" key="8">
    <source>
        <dbReference type="RuleBase" id="RU367053"/>
    </source>
</evidence>
<feature type="domain" description="mRNA triphosphatase Cet1-like" evidence="10">
    <location>
        <begin position="242"/>
        <end position="477"/>
    </location>
</feature>
<dbReference type="InterPro" id="IPR040343">
    <property type="entry name" value="Cet1/Ctl1"/>
</dbReference>
<name>A0A2X0KL77_9BASI</name>
<comment type="subunit">
    <text evidence="8">Heterodimer. The mRNA-capping enzyme is composed of two separate chains alpha and beta, respectively a mRNA guanylyltransferase and an mRNA 5'-triphosphate monophosphatase.</text>
</comment>
<dbReference type="OrthoDB" id="272147at2759"/>
<keyword evidence="4 8" id="KW-0507">mRNA processing</keyword>
<evidence type="ECO:0000256" key="2">
    <source>
        <dbReference type="ARBA" id="ARBA00004123"/>
    </source>
</evidence>
<reference evidence="12" key="1">
    <citation type="submission" date="2016-10" db="EMBL/GenBank/DDBJ databases">
        <authorList>
            <person name="Jeantristanb JTB J.-T."/>
            <person name="Ricardo R."/>
        </authorList>
    </citation>
    <scope>NUCLEOTIDE SEQUENCE [LARGE SCALE GENOMIC DNA]</scope>
</reference>
<dbReference type="PANTHER" id="PTHR28118">
    <property type="entry name" value="POLYNUCLEOTIDE 5'-TRIPHOSPHATASE-RELATED"/>
    <property type="match status" value="1"/>
</dbReference>
<dbReference type="GO" id="GO:0140818">
    <property type="term" value="F:mRNA 5'-triphosphate monophosphatase activity"/>
    <property type="evidence" value="ECO:0007669"/>
    <property type="project" value="UniProtKB-EC"/>
</dbReference>
<dbReference type="InterPro" id="IPR037009">
    <property type="entry name" value="mRNA_triPase_Cet1_sf"/>
</dbReference>
<evidence type="ECO:0000256" key="9">
    <source>
        <dbReference type="SAM" id="MobiDB-lite"/>
    </source>
</evidence>
<feature type="region of interest" description="Disordered" evidence="9">
    <location>
        <begin position="343"/>
        <end position="364"/>
    </location>
</feature>
<accession>A0A2X0KL77</accession>
<comment type="similarity">
    <text evidence="3 8">Belongs to the fungal TPase family.</text>
</comment>
<evidence type="ECO:0000313" key="11">
    <source>
        <dbReference type="EMBL" id="SCZ89961.1"/>
    </source>
</evidence>
<feature type="compositionally biased region" description="Low complexity" evidence="9">
    <location>
        <begin position="147"/>
        <end position="206"/>
    </location>
</feature>
<feature type="compositionally biased region" description="Polar residues" evidence="9">
    <location>
        <begin position="115"/>
        <end position="130"/>
    </location>
</feature>
<gene>
    <name evidence="11" type="ORF">BZ3500_MVSOF-1268-A1-R1_CHR1-3G01691</name>
</gene>
<feature type="compositionally biased region" description="Polar residues" evidence="9">
    <location>
        <begin position="137"/>
        <end position="146"/>
    </location>
</feature>
<dbReference type="GO" id="GO:0004651">
    <property type="term" value="F:polynucleotide 5'-phosphatase activity"/>
    <property type="evidence" value="ECO:0007669"/>
    <property type="project" value="UniProtKB-UniRule"/>
</dbReference>
<evidence type="ECO:0000256" key="3">
    <source>
        <dbReference type="ARBA" id="ARBA00006345"/>
    </source>
</evidence>
<dbReference type="Proteomes" id="UP000249723">
    <property type="component" value="Unassembled WGS sequence"/>
</dbReference>
<comment type="catalytic activity">
    <reaction evidence="7">
        <text>a 5'-end triphospho-ribonucleoside in mRNA + H2O = a 5'-end diphospho-ribonucleoside in mRNA + phosphate + H(+)</text>
        <dbReference type="Rhea" id="RHEA:67004"/>
        <dbReference type="Rhea" id="RHEA-COMP:17164"/>
        <dbReference type="Rhea" id="RHEA-COMP:17165"/>
        <dbReference type="ChEBI" id="CHEBI:15377"/>
        <dbReference type="ChEBI" id="CHEBI:15378"/>
        <dbReference type="ChEBI" id="CHEBI:43474"/>
        <dbReference type="ChEBI" id="CHEBI:167616"/>
        <dbReference type="ChEBI" id="CHEBI:167618"/>
        <dbReference type="EC" id="3.6.1.74"/>
    </reaction>
    <physiologicalReaction direction="left-to-right" evidence="7">
        <dbReference type="Rhea" id="RHEA:67005"/>
    </physiologicalReaction>
</comment>
<evidence type="ECO:0000259" key="10">
    <source>
        <dbReference type="Pfam" id="PF02940"/>
    </source>
</evidence>
<dbReference type="InterPro" id="IPR004206">
    <property type="entry name" value="mRNA_triPase_Cet1"/>
</dbReference>
<dbReference type="STRING" id="289078.A0A2X0KL77"/>
<dbReference type="EMBL" id="FMWP01000014">
    <property type="protein sequence ID" value="SCZ89961.1"/>
    <property type="molecule type" value="Genomic_DNA"/>
</dbReference>
<keyword evidence="5 8" id="KW-0378">Hydrolase</keyword>
<dbReference type="GO" id="GO:0006370">
    <property type="term" value="P:7-methylguanosine mRNA capping"/>
    <property type="evidence" value="ECO:0007669"/>
    <property type="project" value="UniProtKB-UniRule"/>
</dbReference>
<sequence length="519" mass="56806">MTPVRRPSQSPSISLLLNDHDEGHDTDSSHDPSSSSNRLDNYFSVEPTEPGSGSDSLDPDGQQQQHPPHPQHQVESAGGPSPRTEAYSHRKRPRVDSYDANPSATFATHHPSGLGQRSHTPTASGASSTAVAPMRPPSSTRPASSMTPTTPHLSRSPSLTSSSQLYAAPSPPRSRSASISSATSNSRPTSSSGLATAPAFGTIAAPAPIPPPAPVPKPKPPPPPPPPQNTLEPSIFNVKPIDEFTREVADWLWGFCQGLDWNVVEIEAKVGLLVDVRYKNQTRFSLPTPIEHIIMDDSNTRFVSNMTLNQHKSYNVLLNSRVEESASEGCLTSPVRYVHTRETDSFHNSPHGGGGKVRVTTQGKGPEGKVLRVVEKTRLADMNIASPKRCFDWRISVSTELPGEFLLSLFRKKKKTPTSFADLLPSRPATLPPNSSPNAHLTRFKDRMTYTHQGFQIDLTQVSQPNRPILHELEVEFVDVKKLLVEKEKELEGGESRYLDMVQAFLNNIRMLIRNAGDP</sequence>
<dbReference type="SUPFAM" id="SSF55154">
    <property type="entry name" value="CYTH-like phosphatases"/>
    <property type="match status" value="1"/>
</dbReference>
<dbReference type="AlphaFoldDB" id="A0A2X0KL77"/>
<comment type="subcellular location">
    <subcellularLocation>
        <location evidence="2 8">Nucleus</location>
    </subcellularLocation>
</comment>
<feature type="compositionally biased region" description="Pro residues" evidence="9">
    <location>
        <begin position="207"/>
        <end position="228"/>
    </location>
</feature>